<evidence type="ECO:0000313" key="2">
    <source>
        <dbReference type="Proteomes" id="UP001164250"/>
    </source>
</evidence>
<name>A0ACC1B329_9ROSI</name>
<protein>
    <submittedName>
        <fullName evidence="1">Uncharacterized protein</fullName>
    </submittedName>
</protein>
<comment type="caution">
    <text evidence="1">The sequence shown here is derived from an EMBL/GenBank/DDBJ whole genome shotgun (WGS) entry which is preliminary data.</text>
</comment>
<evidence type="ECO:0000313" key="1">
    <source>
        <dbReference type="EMBL" id="KAJ0093325.1"/>
    </source>
</evidence>
<sequence length="271" mass="30792">MTENPKHSLDTTPESSQRALKIPKTVEDQTNNNTEQNPEEEKEEVEGTKIAKPMNQSRKLQRYLVAIEYLGTRFSGSQKQLNCRTVVGVLEIKAMFQEYYQPGYCILNYYATGSRISGFAFGFCGNSLEKVKRHFINLLGSQFQFLSPVELCGSISKRKPGEVLPPHEPTVVKKALNHFLQREGDIMVIDVRCIPPDFHARFKAQERTYFYRLLSGPEPLSIFEKDRAWHVPEELDLHAMQEACTVLLGCHDFSSFRASGCQVVSQPLLAS</sequence>
<proteinExistence type="predicted"/>
<keyword evidence="2" id="KW-1185">Reference proteome</keyword>
<dbReference type="EMBL" id="CM047903">
    <property type="protein sequence ID" value="KAJ0093325.1"/>
    <property type="molecule type" value="Genomic_DNA"/>
</dbReference>
<accession>A0ACC1B329</accession>
<reference evidence="2" key="1">
    <citation type="journal article" date="2023" name="G3 (Bethesda)">
        <title>Genome assembly and association tests identify interacting loci associated with vigor, precocity, and sex in interspecific pistachio rootstocks.</title>
        <authorList>
            <person name="Palmer W."/>
            <person name="Jacygrad E."/>
            <person name="Sagayaradj S."/>
            <person name="Cavanaugh K."/>
            <person name="Han R."/>
            <person name="Bertier L."/>
            <person name="Beede B."/>
            <person name="Kafkas S."/>
            <person name="Golino D."/>
            <person name="Preece J."/>
            <person name="Michelmore R."/>
        </authorList>
    </citation>
    <scope>NUCLEOTIDE SEQUENCE [LARGE SCALE GENOMIC DNA]</scope>
</reference>
<gene>
    <name evidence="1" type="ORF">Patl1_26513</name>
</gene>
<organism evidence="1 2">
    <name type="scientific">Pistacia atlantica</name>
    <dbReference type="NCBI Taxonomy" id="434234"/>
    <lineage>
        <taxon>Eukaryota</taxon>
        <taxon>Viridiplantae</taxon>
        <taxon>Streptophyta</taxon>
        <taxon>Embryophyta</taxon>
        <taxon>Tracheophyta</taxon>
        <taxon>Spermatophyta</taxon>
        <taxon>Magnoliopsida</taxon>
        <taxon>eudicotyledons</taxon>
        <taxon>Gunneridae</taxon>
        <taxon>Pentapetalae</taxon>
        <taxon>rosids</taxon>
        <taxon>malvids</taxon>
        <taxon>Sapindales</taxon>
        <taxon>Anacardiaceae</taxon>
        <taxon>Pistacia</taxon>
    </lineage>
</organism>
<dbReference type="Proteomes" id="UP001164250">
    <property type="component" value="Chromosome 7"/>
</dbReference>